<dbReference type="InterPro" id="IPR045629">
    <property type="entry name" value="DUF6232"/>
</dbReference>
<keyword evidence="3" id="KW-1185">Reference proteome</keyword>
<sequence length="154" mass="16515">MSDSEQVTGPQLGQEETLLFNEQGVLVTSERVVASGRTWRVGELVGVGSIRRSPRVLPWLVILVLGAIVGLPVLSSLLVSPHAPGSLSYDVVLALAGTAIFASIAALVVVGDSYWLVLRTRQREGHVLRSRDPQLISKLVTVVGEAAEAARQRR</sequence>
<accession>A0A085WNX0</accession>
<name>A0A085WNX0_9BACT</name>
<organism evidence="2 3">
    <name type="scientific">Hyalangium minutum</name>
    <dbReference type="NCBI Taxonomy" id="394096"/>
    <lineage>
        <taxon>Bacteria</taxon>
        <taxon>Pseudomonadati</taxon>
        <taxon>Myxococcota</taxon>
        <taxon>Myxococcia</taxon>
        <taxon>Myxococcales</taxon>
        <taxon>Cystobacterineae</taxon>
        <taxon>Archangiaceae</taxon>
        <taxon>Hyalangium</taxon>
    </lineage>
</organism>
<dbReference type="Proteomes" id="UP000028725">
    <property type="component" value="Unassembled WGS sequence"/>
</dbReference>
<dbReference type="RefSeq" id="WP_044186570.1">
    <property type="nucleotide sequence ID" value="NZ_JMCB01000004.1"/>
</dbReference>
<feature type="transmembrane region" description="Helical" evidence="1">
    <location>
        <begin position="91"/>
        <end position="117"/>
    </location>
</feature>
<dbReference type="STRING" id="394096.DB31_6358"/>
<keyword evidence="1" id="KW-0472">Membrane</keyword>
<proteinExistence type="predicted"/>
<evidence type="ECO:0000313" key="3">
    <source>
        <dbReference type="Proteomes" id="UP000028725"/>
    </source>
</evidence>
<dbReference type="Pfam" id="PF19744">
    <property type="entry name" value="DUF6232"/>
    <property type="match status" value="1"/>
</dbReference>
<dbReference type="AlphaFoldDB" id="A0A085WNX0"/>
<gene>
    <name evidence="2" type="ORF">DB31_6358</name>
</gene>
<reference evidence="2 3" key="1">
    <citation type="submission" date="2014-04" db="EMBL/GenBank/DDBJ databases">
        <title>Genome assembly of Hyalangium minutum DSM 14724.</title>
        <authorList>
            <person name="Sharma G."/>
            <person name="Subramanian S."/>
        </authorList>
    </citation>
    <scope>NUCLEOTIDE SEQUENCE [LARGE SCALE GENOMIC DNA]</scope>
    <source>
        <strain evidence="2 3">DSM 14724</strain>
    </source>
</reference>
<comment type="caution">
    <text evidence="2">The sequence shown here is derived from an EMBL/GenBank/DDBJ whole genome shotgun (WGS) entry which is preliminary data.</text>
</comment>
<keyword evidence="1" id="KW-1133">Transmembrane helix</keyword>
<evidence type="ECO:0000256" key="1">
    <source>
        <dbReference type="SAM" id="Phobius"/>
    </source>
</evidence>
<feature type="transmembrane region" description="Helical" evidence="1">
    <location>
        <begin position="56"/>
        <end position="79"/>
    </location>
</feature>
<evidence type="ECO:0000313" key="2">
    <source>
        <dbReference type="EMBL" id="KFE69383.1"/>
    </source>
</evidence>
<dbReference type="EMBL" id="JMCB01000004">
    <property type="protein sequence ID" value="KFE69383.1"/>
    <property type="molecule type" value="Genomic_DNA"/>
</dbReference>
<protein>
    <submittedName>
        <fullName evidence="2">Uncharacterized protein</fullName>
    </submittedName>
</protein>
<dbReference type="OrthoDB" id="5524010at2"/>
<keyword evidence="1" id="KW-0812">Transmembrane</keyword>